<sequence>MSGAIFAPLEGPSALDAASGHPLVCPLCHAQYERPCLLDCFHHFCAGCLRGRAADGHLSCPLCQYQTVMKGPSGLPPVDRLLQFLVDSSGDGLEVVRCANCDLECGKQAGVPGVHGRAEPELCAQDAETTYFCNTCGQPLCARCRDETHRARMFSRHDIVALGQRSRDVLQKCTLHAEPYIMFSTDKKSLLCIRCFRDMQRESRAHCVDLESAYVQGCERLQQAVLAVKALQTATREAIALLQAMVEEVRRSAADEEAAIHALFGSMQDKLAERKALLLQAVQRHLSHSLGLGLGLPYPGEQDIQVTPVGVGSPHLGDEAACPSTSQYEEKDKAFKEQLSHLATLLPTLQVHLVICSSFLSLANKAEFLDLGYELMERLQGIVTRPHRLRPAQSSKITSDHRNEFARCLEPLLLPGPRWAAGAGGGTSMLAGGSGPKVMLGPSCPSPVGKMLGSPVQKPTLHRSINTKVLLAEGDDSPFTEHCRHYEDSYRRLQVEMQNLKDQVQELHRDLTKHHSLIKAEIMGDILHKSLQVDAQITAEYASVEGMRVVFQEIWEESYQRVANEQEIYEGPRQLMLALAFASQLLTDPKIIHLLRIQLESKHLRPTRPNSLAVAPTAQLRDLLQLKQENAYLTTITKQITPYVRSIAKVKERLEPRFQAPVDEQSDHLQNTYDDGVNGETQARNDPVSVLEKREKTSEPKGNSRALSSLTDEPSLKNKDSHRPKPKNGGDVPTRRERPA</sequence>
<evidence type="ECO:0000313" key="13">
    <source>
        <dbReference type="Proteomes" id="UP000299084"/>
    </source>
</evidence>
<evidence type="ECO:0000256" key="3">
    <source>
        <dbReference type="ARBA" id="ARBA00022490"/>
    </source>
</evidence>
<dbReference type="GO" id="GO:1905026">
    <property type="term" value="P:positive regulation of membrane repolarization during ventricular cardiac muscle cell action potential"/>
    <property type="evidence" value="ECO:0007669"/>
    <property type="project" value="UniProtKB-ARBA"/>
</dbReference>
<evidence type="ECO:0000256" key="6">
    <source>
        <dbReference type="ARBA" id="ARBA00022833"/>
    </source>
</evidence>
<dbReference type="EMBL" id="JWIN03000013">
    <property type="protein sequence ID" value="KAB1267997.1"/>
    <property type="molecule type" value="Genomic_DNA"/>
</dbReference>
<evidence type="ECO:0000259" key="11">
    <source>
        <dbReference type="PROSITE" id="PS50119"/>
    </source>
</evidence>
<dbReference type="InterPro" id="IPR000315">
    <property type="entry name" value="Znf_B-box"/>
</dbReference>
<evidence type="ECO:0000256" key="8">
    <source>
        <dbReference type="SAM" id="Coils"/>
    </source>
</evidence>
<dbReference type="PANTHER" id="PTHR22635:SF0">
    <property type="entry name" value="RING FINGER PROTEIN 207"/>
    <property type="match status" value="1"/>
</dbReference>
<dbReference type="PROSITE" id="PS50119">
    <property type="entry name" value="ZF_BBOX"/>
    <property type="match status" value="1"/>
</dbReference>
<evidence type="ECO:0000256" key="4">
    <source>
        <dbReference type="ARBA" id="ARBA00022723"/>
    </source>
</evidence>
<feature type="compositionally biased region" description="Polar residues" evidence="9">
    <location>
        <begin position="668"/>
        <end position="684"/>
    </location>
</feature>
<dbReference type="InterPro" id="IPR039320">
    <property type="entry name" value="RNF207"/>
</dbReference>
<dbReference type="PANTHER" id="PTHR22635">
    <property type="entry name" value="RING FINGER PROTEIN 207"/>
    <property type="match status" value="1"/>
</dbReference>
<feature type="region of interest" description="Disordered" evidence="9">
    <location>
        <begin position="658"/>
        <end position="740"/>
    </location>
</feature>
<dbReference type="InterPro" id="IPR018957">
    <property type="entry name" value="Znf_C3HC4_RING-type"/>
</dbReference>
<dbReference type="Pfam" id="PF00097">
    <property type="entry name" value="zf-C3HC4"/>
    <property type="match status" value="1"/>
</dbReference>
<proteinExistence type="predicted"/>
<evidence type="ECO:0000259" key="10">
    <source>
        <dbReference type="PROSITE" id="PS50089"/>
    </source>
</evidence>
<organism evidence="12 13">
    <name type="scientific">Camelus dromedarius</name>
    <name type="common">Dromedary</name>
    <name type="synonym">Arabian camel</name>
    <dbReference type="NCBI Taxonomy" id="9838"/>
    <lineage>
        <taxon>Eukaryota</taxon>
        <taxon>Metazoa</taxon>
        <taxon>Chordata</taxon>
        <taxon>Craniata</taxon>
        <taxon>Vertebrata</taxon>
        <taxon>Euteleostomi</taxon>
        <taxon>Mammalia</taxon>
        <taxon>Eutheria</taxon>
        <taxon>Laurasiatheria</taxon>
        <taxon>Artiodactyla</taxon>
        <taxon>Tylopoda</taxon>
        <taxon>Camelidae</taxon>
        <taxon>Camelus</taxon>
    </lineage>
</organism>
<dbReference type="Gene3D" id="3.30.160.60">
    <property type="entry name" value="Classic Zinc Finger"/>
    <property type="match status" value="1"/>
</dbReference>
<dbReference type="PROSITE" id="PS50089">
    <property type="entry name" value="ZF_RING_2"/>
    <property type="match status" value="1"/>
</dbReference>
<dbReference type="SUPFAM" id="SSF57850">
    <property type="entry name" value="RING/U-box"/>
    <property type="match status" value="1"/>
</dbReference>
<dbReference type="FunFam" id="3.30.40.10:FF:000478">
    <property type="entry name" value="Ring finger protein 207"/>
    <property type="match status" value="1"/>
</dbReference>
<dbReference type="GO" id="GO:0008270">
    <property type="term" value="F:zinc ion binding"/>
    <property type="evidence" value="ECO:0007669"/>
    <property type="project" value="UniProtKB-KW"/>
</dbReference>
<feature type="domain" description="RING-type" evidence="10">
    <location>
        <begin position="25"/>
        <end position="64"/>
    </location>
</feature>
<feature type="coiled-coil region" evidence="8">
    <location>
        <begin position="483"/>
        <end position="517"/>
    </location>
</feature>
<dbReference type="CDD" id="cd19814">
    <property type="entry name" value="Bbox1_RNF207-like"/>
    <property type="match status" value="1"/>
</dbReference>
<dbReference type="GO" id="GO:1901207">
    <property type="term" value="P:regulation of heart looping"/>
    <property type="evidence" value="ECO:0007669"/>
    <property type="project" value="TreeGrafter"/>
</dbReference>
<keyword evidence="4" id="KW-0479">Metal-binding</keyword>
<dbReference type="GO" id="GO:0048471">
    <property type="term" value="C:perinuclear region of cytoplasm"/>
    <property type="evidence" value="ECO:0007669"/>
    <property type="project" value="TreeGrafter"/>
</dbReference>
<keyword evidence="6" id="KW-0862">Zinc</keyword>
<accession>A0A5N4DA71</accession>
<reference evidence="12 13" key="1">
    <citation type="journal article" date="2019" name="Mol. Ecol. Resour.">
        <title>Improving Illumina assemblies with Hi-C and long reads: an example with the North African dromedary.</title>
        <authorList>
            <person name="Elbers J.P."/>
            <person name="Rogers M.F."/>
            <person name="Perelman P.L."/>
            <person name="Proskuryakova A.A."/>
            <person name="Serdyukova N.A."/>
            <person name="Johnson W.E."/>
            <person name="Horin P."/>
            <person name="Corander J."/>
            <person name="Murphy D."/>
            <person name="Burger P.A."/>
        </authorList>
    </citation>
    <scope>NUCLEOTIDE SEQUENCE [LARGE SCALE GENOMIC DNA]</scope>
    <source>
        <strain evidence="12">Drom800</strain>
        <tissue evidence="12">Blood</tissue>
    </source>
</reference>
<evidence type="ECO:0000256" key="2">
    <source>
        <dbReference type="ARBA" id="ARBA00021526"/>
    </source>
</evidence>
<protein>
    <recommendedName>
        <fullName evidence="2">RING finger protein 207</fullName>
    </recommendedName>
</protein>
<keyword evidence="13" id="KW-1185">Reference proteome</keyword>
<dbReference type="InterPro" id="IPR013083">
    <property type="entry name" value="Znf_RING/FYVE/PHD"/>
</dbReference>
<dbReference type="GO" id="GO:0044325">
    <property type="term" value="F:transmembrane transporter binding"/>
    <property type="evidence" value="ECO:0007669"/>
    <property type="project" value="TreeGrafter"/>
</dbReference>
<dbReference type="SMART" id="SM00184">
    <property type="entry name" value="RING"/>
    <property type="match status" value="1"/>
</dbReference>
<dbReference type="Gene3D" id="3.30.40.10">
    <property type="entry name" value="Zinc/RING finger domain, C3HC4 (zinc finger)"/>
    <property type="match status" value="1"/>
</dbReference>
<dbReference type="GO" id="GO:0055117">
    <property type="term" value="P:regulation of cardiac muscle contraction"/>
    <property type="evidence" value="ECO:0007669"/>
    <property type="project" value="TreeGrafter"/>
</dbReference>
<comment type="subcellular location">
    <subcellularLocation>
        <location evidence="1">Cytoplasm</location>
    </subcellularLocation>
</comment>
<evidence type="ECO:0000256" key="5">
    <source>
        <dbReference type="ARBA" id="ARBA00022771"/>
    </source>
</evidence>
<comment type="caution">
    <text evidence="12">The sequence shown here is derived from an EMBL/GenBank/DDBJ whole genome shotgun (WGS) entry which is preliminary data.</text>
</comment>
<evidence type="ECO:0000256" key="9">
    <source>
        <dbReference type="SAM" id="MobiDB-lite"/>
    </source>
</evidence>
<name>A0A5N4DA71_CAMDR</name>
<dbReference type="AlphaFoldDB" id="A0A5N4DA71"/>
<dbReference type="Gene3D" id="1.20.58.1540">
    <property type="entry name" value="Actin interacting protein 3, C-terminal domain"/>
    <property type="match status" value="1"/>
</dbReference>
<dbReference type="GO" id="GO:0030544">
    <property type="term" value="F:Hsp70 protein binding"/>
    <property type="evidence" value="ECO:0007669"/>
    <property type="project" value="InterPro"/>
</dbReference>
<keyword evidence="3" id="KW-0963">Cytoplasm</keyword>
<dbReference type="Proteomes" id="UP000299084">
    <property type="component" value="Unassembled WGS sequence"/>
</dbReference>
<dbReference type="InterPro" id="IPR017907">
    <property type="entry name" value="Znf_RING_CS"/>
</dbReference>
<dbReference type="PROSITE" id="PS00518">
    <property type="entry name" value="ZF_RING_1"/>
    <property type="match status" value="1"/>
</dbReference>
<dbReference type="Pfam" id="PF00643">
    <property type="entry name" value="zf-B_box"/>
    <property type="match status" value="1"/>
</dbReference>
<gene>
    <name evidence="12" type="ORF">Cadr_000013138</name>
</gene>
<keyword evidence="8" id="KW-0175">Coiled coil</keyword>
<feature type="domain" description="B box-type" evidence="11">
    <location>
        <begin position="125"/>
        <end position="162"/>
    </location>
</feature>
<evidence type="ECO:0000256" key="7">
    <source>
        <dbReference type="PROSITE-ProRule" id="PRU00024"/>
    </source>
</evidence>
<evidence type="ECO:0000256" key="1">
    <source>
        <dbReference type="ARBA" id="ARBA00004496"/>
    </source>
</evidence>
<keyword evidence="5 7" id="KW-0863">Zinc-finger</keyword>
<feature type="compositionally biased region" description="Basic and acidic residues" evidence="9">
    <location>
        <begin position="714"/>
        <end position="723"/>
    </location>
</feature>
<evidence type="ECO:0000313" key="12">
    <source>
        <dbReference type="EMBL" id="KAB1267997.1"/>
    </source>
</evidence>
<dbReference type="InterPro" id="IPR001841">
    <property type="entry name" value="Znf_RING"/>
</dbReference>